<evidence type="ECO:0000313" key="2">
    <source>
        <dbReference type="Proteomes" id="UP000308600"/>
    </source>
</evidence>
<keyword evidence="2" id="KW-1185">Reference proteome</keyword>
<proteinExistence type="predicted"/>
<accession>A0ACD3A7M1</accession>
<dbReference type="Proteomes" id="UP000308600">
    <property type="component" value="Unassembled WGS sequence"/>
</dbReference>
<protein>
    <submittedName>
        <fullName evidence="1">Uncharacterized protein</fullName>
    </submittedName>
</protein>
<sequence>MSSSQITTKPNHTAQCPPNLKGESTPDPIVLNDGRLMCRVKGCGKAYYSRESYGRHYKETHIPDNKPFGCPNCGYRSPRKTSHDRHVRSCLSNKTISTGLKIKIKLPPKGGASSSRGGPSSVVGATPAASTSTQISTTNINTNRHLPILMGPPSSTSAHRLPRALPPPTTNSLHRNTNHHKHATPPQFNSPATNNTTSDFDDFILGPSFHHDQEREALKAKAKAKAAKAIVQSQNDKKIQETKSLDLLAAAKVVDDSQIDPYLLEISRLARESRRKAVRT</sequence>
<reference evidence="1 2" key="1">
    <citation type="journal article" date="2019" name="Nat. Ecol. Evol.">
        <title>Megaphylogeny resolves global patterns of mushroom evolution.</title>
        <authorList>
            <person name="Varga T."/>
            <person name="Krizsan K."/>
            <person name="Foldi C."/>
            <person name="Dima B."/>
            <person name="Sanchez-Garcia M."/>
            <person name="Sanchez-Ramirez S."/>
            <person name="Szollosi G.J."/>
            <person name="Szarkandi J.G."/>
            <person name="Papp V."/>
            <person name="Albert L."/>
            <person name="Andreopoulos W."/>
            <person name="Angelini C."/>
            <person name="Antonin V."/>
            <person name="Barry K.W."/>
            <person name="Bougher N.L."/>
            <person name="Buchanan P."/>
            <person name="Buyck B."/>
            <person name="Bense V."/>
            <person name="Catcheside P."/>
            <person name="Chovatia M."/>
            <person name="Cooper J."/>
            <person name="Damon W."/>
            <person name="Desjardin D."/>
            <person name="Finy P."/>
            <person name="Geml J."/>
            <person name="Haridas S."/>
            <person name="Hughes K."/>
            <person name="Justo A."/>
            <person name="Karasinski D."/>
            <person name="Kautmanova I."/>
            <person name="Kiss B."/>
            <person name="Kocsube S."/>
            <person name="Kotiranta H."/>
            <person name="LaButti K.M."/>
            <person name="Lechner B.E."/>
            <person name="Liimatainen K."/>
            <person name="Lipzen A."/>
            <person name="Lukacs Z."/>
            <person name="Mihaltcheva S."/>
            <person name="Morgado L.N."/>
            <person name="Niskanen T."/>
            <person name="Noordeloos M.E."/>
            <person name="Ohm R.A."/>
            <person name="Ortiz-Santana B."/>
            <person name="Ovrebo C."/>
            <person name="Racz N."/>
            <person name="Riley R."/>
            <person name="Savchenko A."/>
            <person name="Shiryaev A."/>
            <person name="Soop K."/>
            <person name="Spirin V."/>
            <person name="Szebenyi C."/>
            <person name="Tomsovsky M."/>
            <person name="Tulloss R.E."/>
            <person name="Uehling J."/>
            <person name="Grigoriev I.V."/>
            <person name="Vagvolgyi C."/>
            <person name="Papp T."/>
            <person name="Martin F.M."/>
            <person name="Miettinen O."/>
            <person name="Hibbett D.S."/>
            <person name="Nagy L.G."/>
        </authorList>
    </citation>
    <scope>NUCLEOTIDE SEQUENCE [LARGE SCALE GENOMIC DNA]</scope>
    <source>
        <strain evidence="1 2">NL-1719</strain>
    </source>
</reference>
<organism evidence="1 2">
    <name type="scientific">Pluteus cervinus</name>
    <dbReference type="NCBI Taxonomy" id="181527"/>
    <lineage>
        <taxon>Eukaryota</taxon>
        <taxon>Fungi</taxon>
        <taxon>Dikarya</taxon>
        <taxon>Basidiomycota</taxon>
        <taxon>Agaricomycotina</taxon>
        <taxon>Agaricomycetes</taxon>
        <taxon>Agaricomycetidae</taxon>
        <taxon>Agaricales</taxon>
        <taxon>Pluteineae</taxon>
        <taxon>Pluteaceae</taxon>
        <taxon>Pluteus</taxon>
    </lineage>
</organism>
<evidence type="ECO:0000313" key="1">
    <source>
        <dbReference type="EMBL" id="TFK61629.1"/>
    </source>
</evidence>
<name>A0ACD3A7M1_9AGAR</name>
<gene>
    <name evidence="1" type="ORF">BDN72DRAFT_965059</name>
</gene>
<dbReference type="EMBL" id="ML208642">
    <property type="protein sequence ID" value="TFK61629.1"/>
    <property type="molecule type" value="Genomic_DNA"/>
</dbReference>